<dbReference type="Proteomes" id="UP000598360">
    <property type="component" value="Unassembled WGS sequence"/>
</dbReference>
<dbReference type="PANTHER" id="PTHR33744">
    <property type="entry name" value="CARBOHYDRATE DIACID REGULATOR"/>
    <property type="match status" value="1"/>
</dbReference>
<dbReference type="Pfam" id="PF14361">
    <property type="entry name" value="RsbRD_N"/>
    <property type="match status" value="1"/>
</dbReference>
<evidence type="ECO:0000259" key="1">
    <source>
        <dbReference type="Pfam" id="PF13556"/>
    </source>
</evidence>
<keyword evidence="4" id="KW-1185">Reference proteome</keyword>
<organism evidence="3 4">
    <name type="scientific">Saccharopolyspora montiporae</name>
    <dbReference type="NCBI Taxonomy" id="2781240"/>
    <lineage>
        <taxon>Bacteria</taxon>
        <taxon>Bacillati</taxon>
        <taxon>Actinomycetota</taxon>
        <taxon>Actinomycetes</taxon>
        <taxon>Pseudonocardiales</taxon>
        <taxon>Pseudonocardiaceae</taxon>
        <taxon>Saccharopolyspora</taxon>
    </lineage>
</organism>
<comment type="caution">
    <text evidence="3">The sequence shown here is derived from an EMBL/GenBank/DDBJ whole genome shotgun (WGS) entry which is preliminary data.</text>
</comment>
<evidence type="ECO:0000313" key="4">
    <source>
        <dbReference type="Proteomes" id="UP000598360"/>
    </source>
</evidence>
<dbReference type="Pfam" id="PF13556">
    <property type="entry name" value="HTH_30"/>
    <property type="match status" value="1"/>
</dbReference>
<evidence type="ECO:0000259" key="2">
    <source>
        <dbReference type="Pfam" id="PF14361"/>
    </source>
</evidence>
<protein>
    <submittedName>
        <fullName evidence="3">Helix-turn-helix domain-containing protein</fullName>
    </submittedName>
</protein>
<dbReference type="InterPro" id="IPR025736">
    <property type="entry name" value="PucR_C-HTH_dom"/>
</dbReference>
<accession>A0A929BEP5</accession>
<sequence>MIESNGVPNELRWRGEPLDQAIASAAPTLVPIVLAQVVAELPAYAELPEEELRGDITRIIQRGVAMVGHMLRNDGKPDPGSLAELGENILHRAEEGVPIEAVLSAHNVGIRAAWEHFRAQAGPEDVRTLLDVVGMLLRYLHEVGSVASAMYFQERDTFLAEACAAKQDVLSALLVDGDATDAAARLGMPVAASYAVLDVEIADHPDESAPGTNATVARWRKLRRFRAELERRWSHPLLSRFDGNRGVVLLAHDHLDRDGTSEPDRRVRDLVLAAGAAAGAEVTAGAVVAPVADVPQAARTTRELRLLAVAGHPPGVYTLEELALEYQLTRPGPARDVLAGKLRPIDDEPDLLETLRTHLNGGLNRRRTARRLHVHPNTVDYRVRKVAKLTGLNAADAGHAAYLRAALITRTAF</sequence>
<dbReference type="InterPro" id="IPR051448">
    <property type="entry name" value="CdaR-like_regulators"/>
</dbReference>
<dbReference type="InterPro" id="IPR042070">
    <property type="entry name" value="PucR_C-HTH_sf"/>
</dbReference>
<feature type="domain" description="PucR C-terminal helix-turn-helix" evidence="1">
    <location>
        <begin position="351"/>
        <end position="407"/>
    </location>
</feature>
<proteinExistence type="predicted"/>
<name>A0A929BEP5_9PSEU</name>
<dbReference type="EMBL" id="JADEYC010000032">
    <property type="protein sequence ID" value="MBE9376107.1"/>
    <property type="molecule type" value="Genomic_DNA"/>
</dbReference>
<gene>
    <name evidence="3" type="ORF">IQ251_16770</name>
</gene>
<reference evidence="3" key="1">
    <citation type="submission" date="2020-10" db="EMBL/GenBank/DDBJ databases">
        <title>Diversity and distribution of actinomycetes associated with coral in the coast of Hainan.</title>
        <authorList>
            <person name="Li F."/>
        </authorList>
    </citation>
    <scope>NUCLEOTIDE SEQUENCE</scope>
    <source>
        <strain evidence="3">HNM0983</strain>
    </source>
</reference>
<evidence type="ECO:0000313" key="3">
    <source>
        <dbReference type="EMBL" id="MBE9376107.1"/>
    </source>
</evidence>
<dbReference type="RefSeq" id="WP_193929552.1">
    <property type="nucleotide sequence ID" value="NZ_JADEYC010000032.1"/>
</dbReference>
<feature type="domain" description="RsbT co-antagonist protein RsbRD N-terminal" evidence="2">
    <location>
        <begin position="28"/>
        <end position="159"/>
    </location>
</feature>
<dbReference type="InterPro" id="IPR025751">
    <property type="entry name" value="RsbRD_N_dom"/>
</dbReference>
<dbReference type="AlphaFoldDB" id="A0A929BEP5"/>
<dbReference type="PANTHER" id="PTHR33744:SF7">
    <property type="entry name" value="PUCR FAMILY TRANSCRIPTIONAL REGULATOR"/>
    <property type="match status" value="1"/>
</dbReference>
<dbReference type="Gene3D" id="1.10.10.2840">
    <property type="entry name" value="PucR C-terminal helix-turn-helix domain"/>
    <property type="match status" value="1"/>
</dbReference>